<keyword evidence="11" id="KW-1185">Reference proteome</keyword>
<keyword evidence="5 8" id="KW-1133">Transmembrane helix</keyword>
<reference evidence="10" key="3">
    <citation type="submission" date="2025-09" db="UniProtKB">
        <authorList>
            <consortium name="Ensembl"/>
        </authorList>
    </citation>
    <scope>IDENTIFICATION</scope>
    <source>
        <strain evidence="10">Thorbecke</strain>
    </source>
</reference>
<dbReference type="GO" id="GO:0002223">
    <property type="term" value="P:stimulatory C-type lectin receptor signaling pathway"/>
    <property type="evidence" value="ECO:0007669"/>
    <property type="project" value="TreeGrafter"/>
</dbReference>
<dbReference type="GO" id="GO:0005886">
    <property type="term" value="C:plasma membrane"/>
    <property type="evidence" value="ECO:0007669"/>
    <property type="project" value="UniProtKB-SubCell"/>
</dbReference>
<evidence type="ECO:0000313" key="11">
    <source>
        <dbReference type="Proteomes" id="UP000001811"/>
    </source>
</evidence>
<name>G1TNB6_RABIT</name>
<evidence type="ECO:0000256" key="1">
    <source>
        <dbReference type="ARBA" id="ARBA00004401"/>
    </source>
</evidence>
<dbReference type="PROSITE" id="PS50041">
    <property type="entry name" value="C_TYPE_LECTIN_2"/>
    <property type="match status" value="1"/>
</dbReference>
<dbReference type="SMR" id="G1TNB6"/>
<keyword evidence="3" id="KW-0430">Lectin</keyword>
<dbReference type="OrthoDB" id="10059571at2759"/>
<dbReference type="FunCoup" id="G1TNB6">
    <property type="interactions" value="71"/>
</dbReference>
<dbReference type="SUPFAM" id="SSF56436">
    <property type="entry name" value="C-type lectin-like"/>
    <property type="match status" value="1"/>
</dbReference>
<evidence type="ECO:0000256" key="2">
    <source>
        <dbReference type="ARBA" id="ARBA00022692"/>
    </source>
</evidence>
<dbReference type="PaxDb" id="9986-ENSOCUP00000018486"/>
<keyword evidence="6 8" id="KW-0472">Membrane</keyword>
<dbReference type="KEGG" id="ocu:100337728"/>
<comment type="subcellular location">
    <subcellularLocation>
        <location evidence="1">Cell membrane</location>
        <topology evidence="1">Single-pass type II membrane protein</topology>
    </subcellularLocation>
</comment>
<proteinExistence type="predicted"/>
<dbReference type="STRING" id="9986.ENSOCUP00000018486"/>
<accession>G1TNB6</accession>
<evidence type="ECO:0000259" key="9">
    <source>
        <dbReference type="PROSITE" id="PS50041"/>
    </source>
</evidence>
<dbReference type="GeneTree" id="ENSGT00940000154752"/>
<dbReference type="EMBL" id="AAGW02051477">
    <property type="status" value="NOT_ANNOTATED_CDS"/>
    <property type="molecule type" value="Genomic_DNA"/>
</dbReference>
<dbReference type="OMA" id="KEWLIYS"/>
<dbReference type="Bgee" id="ENSOCUG00000025311">
    <property type="expression patterns" value="Expressed in blood and 2 other cell types or tissues"/>
</dbReference>
<evidence type="ECO:0000256" key="8">
    <source>
        <dbReference type="SAM" id="Phobius"/>
    </source>
</evidence>
<dbReference type="InParanoid" id="G1TNB6"/>
<organism evidence="10 11">
    <name type="scientific">Oryctolagus cuniculus</name>
    <name type="common">Rabbit</name>
    <dbReference type="NCBI Taxonomy" id="9986"/>
    <lineage>
        <taxon>Eukaryota</taxon>
        <taxon>Metazoa</taxon>
        <taxon>Chordata</taxon>
        <taxon>Craniata</taxon>
        <taxon>Vertebrata</taxon>
        <taxon>Euteleostomi</taxon>
        <taxon>Mammalia</taxon>
        <taxon>Eutheria</taxon>
        <taxon>Euarchontoglires</taxon>
        <taxon>Glires</taxon>
        <taxon>Lagomorpha</taxon>
        <taxon>Leporidae</taxon>
        <taxon>Oryctolagus</taxon>
    </lineage>
</organism>
<dbReference type="InterPro" id="IPR050919">
    <property type="entry name" value="NKG2/CD94_NK_receptors"/>
</dbReference>
<dbReference type="AlphaFoldDB" id="G1TNB6"/>
<keyword evidence="4" id="KW-0735">Signal-anchor</keyword>
<reference evidence="10" key="2">
    <citation type="submission" date="2025-08" db="UniProtKB">
        <authorList>
            <consortium name="Ensembl"/>
        </authorList>
    </citation>
    <scope>IDENTIFICATION</scope>
    <source>
        <strain evidence="10">Thorbecke</strain>
    </source>
</reference>
<reference evidence="10 11" key="1">
    <citation type="journal article" date="2011" name="Nature">
        <title>A high-resolution map of human evolutionary constraint using 29 mammals.</title>
        <authorList>
            <person name="Lindblad-Toh K."/>
            <person name="Garber M."/>
            <person name="Zuk O."/>
            <person name="Lin M.F."/>
            <person name="Parker B.J."/>
            <person name="Washietl S."/>
            <person name="Kheradpour P."/>
            <person name="Ernst J."/>
            <person name="Jordan G."/>
            <person name="Mauceli E."/>
            <person name="Ward L.D."/>
            <person name="Lowe C.B."/>
            <person name="Holloway A.K."/>
            <person name="Clamp M."/>
            <person name="Gnerre S."/>
            <person name="Alfoldi J."/>
            <person name="Beal K."/>
            <person name="Chang J."/>
            <person name="Clawson H."/>
            <person name="Cuff J."/>
            <person name="Di Palma F."/>
            <person name="Fitzgerald S."/>
            <person name="Flicek P."/>
            <person name="Guttman M."/>
            <person name="Hubisz M.J."/>
            <person name="Jaffe D.B."/>
            <person name="Jungreis I."/>
            <person name="Kent W.J."/>
            <person name="Kostka D."/>
            <person name="Lara M."/>
            <person name="Martins A.L."/>
            <person name="Massingham T."/>
            <person name="Moltke I."/>
            <person name="Raney B.J."/>
            <person name="Rasmussen M.D."/>
            <person name="Robinson J."/>
            <person name="Stark A."/>
            <person name="Vilella A.J."/>
            <person name="Wen J."/>
            <person name="Xie X."/>
            <person name="Zody M.C."/>
            <person name="Baldwin J."/>
            <person name="Bloom T."/>
            <person name="Chin C.W."/>
            <person name="Heiman D."/>
            <person name="Nicol R."/>
            <person name="Nusbaum C."/>
            <person name="Young S."/>
            <person name="Wilkinson J."/>
            <person name="Worley K.C."/>
            <person name="Kovar C.L."/>
            <person name="Muzny D.M."/>
            <person name="Gibbs R.A."/>
            <person name="Cree A."/>
            <person name="Dihn H.H."/>
            <person name="Fowler G."/>
            <person name="Jhangiani S."/>
            <person name="Joshi V."/>
            <person name="Lee S."/>
            <person name="Lewis L.R."/>
            <person name="Nazareth L.V."/>
            <person name="Okwuonu G."/>
            <person name="Santibanez J."/>
            <person name="Warren W.C."/>
            <person name="Mardis E.R."/>
            <person name="Weinstock G.M."/>
            <person name="Wilson R.K."/>
            <person name="Delehaunty K."/>
            <person name="Dooling D."/>
            <person name="Fronik C."/>
            <person name="Fulton L."/>
            <person name="Fulton B."/>
            <person name="Graves T."/>
            <person name="Minx P."/>
            <person name="Sodergren E."/>
            <person name="Birney E."/>
            <person name="Margulies E.H."/>
            <person name="Herrero J."/>
            <person name="Green E.D."/>
            <person name="Haussler D."/>
            <person name="Siepel A."/>
            <person name="Goldman N."/>
            <person name="Pollard K.S."/>
            <person name="Pedersen J.S."/>
            <person name="Lander E.S."/>
            <person name="Kellis M."/>
        </authorList>
    </citation>
    <scope>NUCLEOTIDE SEQUENCE [LARGE SCALE GENOMIC DNA]</scope>
    <source>
        <strain evidence="10 11">Thorbecke inbred</strain>
    </source>
</reference>
<evidence type="ECO:0000256" key="7">
    <source>
        <dbReference type="ARBA" id="ARBA00023180"/>
    </source>
</evidence>
<gene>
    <name evidence="10" type="primary">LOC100337728</name>
</gene>
<dbReference type="GeneID" id="100337728"/>
<dbReference type="Ensembl" id="ENSOCUT00000026911.3">
    <property type="protein sequence ID" value="ENSOCUP00000018486.1"/>
    <property type="gene ID" value="ENSOCUG00000025311.3"/>
</dbReference>
<dbReference type="GO" id="GO:0030246">
    <property type="term" value="F:carbohydrate binding"/>
    <property type="evidence" value="ECO:0007669"/>
    <property type="project" value="UniProtKB-KW"/>
</dbReference>
<dbReference type="PANTHER" id="PTHR22800">
    <property type="entry name" value="C-TYPE LECTIN PROTEINS"/>
    <property type="match status" value="1"/>
</dbReference>
<dbReference type="Proteomes" id="UP000001811">
    <property type="component" value="Chromosome 8"/>
</dbReference>
<evidence type="ECO:0000313" key="10">
    <source>
        <dbReference type="Ensembl" id="ENSOCUP00000018486.1"/>
    </source>
</evidence>
<dbReference type="PANTHER" id="PTHR22800:SF242">
    <property type="entry name" value="NKG2-A_NKG2-B TYPE II INTEGRAL MEMBRANE PROTEIN"/>
    <property type="match status" value="1"/>
</dbReference>
<dbReference type="InterPro" id="IPR033992">
    <property type="entry name" value="NKR-like_CTLD"/>
</dbReference>
<keyword evidence="7" id="KW-0325">Glycoprotein</keyword>
<dbReference type="Gene3D" id="3.10.100.10">
    <property type="entry name" value="Mannose-Binding Protein A, subunit A"/>
    <property type="match status" value="1"/>
</dbReference>
<dbReference type="eggNOG" id="ENOG502S6IE">
    <property type="taxonomic scope" value="Eukaryota"/>
</dbReference>
<evidence type="ECO:0000256" key="5">
    <source>
        <dbReference type="ARBA" id="ARBA00022989"/>
    </source>
</evidence>
<sequence length="235" mass="26773">MNNQRVVYSELNLTKGPKKQQRRPKGTKISISDTEEEITYVELNLQNVSQERQGNDKNGHCKDSTLPPEKIISGILGVICFVLMVTVVVTMTIAIPSTAIQEQNNSSHIRRTQKALHCHHCPKEWLIYSNSCYYTSMEKKTWNDSVMACASKNSNLLYIDHEEEVKFLSSHSFLSWIGVFRKHSHDSWISVNGSTFKLKIKELSYGEHNCAMLSLSGLQSDSCKSLKTYNCKHKL</sequence>
<dbReference type="SMART" id="SM00034">
    <property type="entry name" value="CLECT"/>
    <property type="match status" value="1"/>
</dbReference>
<dbReference type="CDD" id="cd03593">
    <property type="entry name" value="CLECT_NK_receptors_like"/>
    <property type="match status" value="1"/>
</dbReference>
<dbReference type="InterPro" id="IPR016187">
    <property type="entry name" value="CTDL_fold"/>
</dbReference>
<protein>
    <recommendedName>
        <fullName evidence="9">C-type lectin domain-containing protein</fullName>
    </recommendedName>
</protein>
<dbReference type="HOGENOM" id="CLU_049894_9_2_1"/>
<evidence type="ECO:0000256" key="6">
    <source>
        <dbReference type="ARBA" id="ARBA00023136"/>
    </source>
</evidence>
<feature type="domain" description="C-type lectin" evidence="9">
    <location>
        <begin position="128"/>
        <end position="232"/>
    </location>
</feature>
<evidence type="ECO:0000256" key="3">
    <source>
        <dbReference type="ARBA" id="ARBA00022734"/>
    </source>
</evidence>
<dbReference type="Pfam" id="PF00059">
    <property type="entry name" value="Lectin_C"/>
    <property type="match status" value="1"/>
</dbReference>
<dbReference type="InterPro" id="IPR001304">
    <property type="entry name" value="C-type_lectin-like"/>
</dbReference>
<dbReference type="GO" id="GO:0045954">
    <property type="term" value="P:positive regulation of natural killer cell mediated cytotoxicity"/>
    <property type="evidence" value="ECO:0007669"/>
    <property type="project" value="TreeGrafter"/>
</dbReference>
<evidence type="ECO:0000256" key="4">
    <source>
        <dbReference type="ARBA" id="ARBA00022968"/>
    </source>
</evidence>
<dbReference type="InterPro" id="IPR016186">
    <property type="entry name" value="C-type_lectin-like/link_sf"/>
</dbReference>
<keyword evidence="2 8" id="KW-0812">Transmembrane</keyword>
<feature type="transmembrane region" description="Helical" evidence="8">
    <location>
        <begin position="71"/>
        <end position="95"/>
    </location>
</feature>